<dbReference type="EMBL" id="MCFI01000010">
    <property type="protein sequence ID" value="ORY81890.1"/>
    <property type="molecule type" value="Genomic_DNA"/>
</dbReference>
<dbReference type="OrthoDB" id="5563539at2759"/>
<dbReference type="RefSeq" id="XP_040725024.1">
    <property type="nucleotide sequence ID" value="XM_040866490.1"/>
</dbReference>
<protein>
    <recommendedName>
        <fullName evidence="2">Nitrogen regulatory protein areA GATA-like domain-containing protein</fullName>
    </recommendedName>
</protein>
<dbReference type="InterPro" id="IPR052292">
    <property type="entry name" value="Glucose_repression_reg"/>
</dbReference>
<evidence type="ECO:0000313" key="4">
    <source>
        <dbReference type="Proteomes" id="UP000193685"/>
    </source>
</evidence>
<organism evidence="3 4">
    <name type="scientific">Protomyces lactucae-debilis</name>
    <dbReference type="NCBI Taxonomy" id="2754530"/>
    <lineage>
        <taxon>Eukaryota</taxon>
        <taxon>Fungi</taxon>
        <taxon>Dikarya</taxon>
        <taxon>Ascomycota</taxon>
        <taxon>Taphrinomycotina</taxon>
        <taxon>Taphrinomycetes</taxon>
        <taxon>Taphrinales</taxon>
        <taxon>Protomycetaceae</taxon>
        <taxon>Protomyces</taxon>
    </lineage>
</organism>
<evidence type="ECO:0000256" key="1">
    <source>
        <dbReference type="SAM" id="MobiDB-lite"/>
    </source>
</evidence>
<sequence length="442" mass="49264">MSGSMGAREETCLPNYQTSHIEELPSPTQVQPESESPESSRSSSPSLNILVPSDDIAIKVDPDRHVDYLSHEWTENDIWVSWRQVTKQKAFLQSGVRLENASWRTWAKSRNNLKTISPETLNWLKDCDVTWLYGPLHRGTQFASAPQVNHVTNPLLTPNGRPHRRGSEEWLPTPRLDQVELPFAAQKAVQRQAKPILKKRSNSEMMLARHNNVKVDPLPHTVAILRQEDTEEDTTDSESRPTSSNSLSRPVATRTYSAHSALRSARKQHFRKETGGDLPTKRRIHFNESVEQCISIIKPDPDDDDYDSQSSDDMPVMRISAPRPPINIAKLPSTTLKMPAANMNGHVASYGTPSSIFNEDDLSDDETHVSASRSGKSPVIPSTRSSRSNSTDSAILPNYDGVREDDPPPGILGRAAEVVTSARDLVSVIWSASGWRRSSDTL</sequence>
<feature type="region of interest" description="Disordered" evidence="1">
    <location>
        <begin position="1"/>
        <end position="49"/>
    </location>
</feature>
<feature type="compositionally biased region" description="Low complexity" evidence="1">
    <location>
        <begin position="382"/>
        <end position="393"/>
    </location>
</feature>
<feature type="region of interest" description="Disordered" evidence="1">
    <location>
        <begin position="297"/>
        <end position="326"/>
    </location>
</feature>
<proteinExistence type="predicted"/>
<dbReference type="STRING" id="56484.A0A1Y2FD90"/>
<dbReference type="GO" id="GO:0005773">
    <property type="term" value="C:vacuole"/>
    <property type="evidence" value="ECO:0007669"/>
    <property type="project" value="GOC"/>
</dbReference>
<dbReference type="InterPro" id="IPR013860">
    <property type="entry name" value="AreA_GATA"/>
</dbReference>
<comment type="caution">
    <text evidence="3">The sequence shown here is derived from an EMBL/GenBank/DDBJ whole genome shotgun (WGS) entry which is preliminary data.</text>
</comment>
<dbReference type="Pfam" id="PF08550">
    <property type="entry name" value="GATA_AreA"/>
    <property type="match status" value="1"/>
</dbReference>
<feature type="compositionally biased region" description="Low complexity" evidence="1">
    <location>
        <begin position="32"/>
        <end position="46"/>
    </location>
</feature>
<name>A0A1Y2FD90_PROLT</name>
<keyword evidence="4" id="KW-1185">Reference proteome</keyword>
<gene>
    <name evidence="3" type="ORF">BCR37DRAFT_22861</name>
</gene>
<accession>A0A1Y2FD90</accession>
<evidence type="ECO:0000259" key="2">
    <source>
        <dbReference type="Pfam" id="PF08550"/>
    </source>
</evidence>
<feature type="region of interest" description="Disordered" evidence="1">
    <location>
        <begin position="228"/>
        <end position="284"/>
    </location>
</feature>
<reference evidence="3 4" key="1">
    <citation type="submission" date="2016-07" db="EMBL/GenBank/DDBJ databases">
        <title>Pervasive Adenine N6-methylation of Active Genes in Fungi.</title>
        <authorList>
            <consortium name="DOE Joint Genome Institute"/>
            <person name="Mondo S.J."/>
            <person name="Dannebaum R.O."/>
            <person name="Kuo R.C."/>
            <person name="Labutti K."/>
            <person name="Haridas S."/>
            <person name="Kuo A."/>
            <person name="Salamov A."/>
            <person name="Ahrendt S.R."/>
            <person name="Lipzen A."/>
            <person name="Sullivan W."/>
            <person name="Andreopoulos W.B."/>
            <person name="Clum A."/>
            <person name="Lindquist E."/>
            <person name="Daum C."/>
            <person name="Ramamoorthy G.K."/>
            <person name="Gryganskyi A."/>
            <person name="Culley D."/>
            <person name="Magnuson J.K."/>
            <person name="James T.Y."/>
            <person name="O'Malley M.A."/>
            <person name="Stajich J.E."/>
            <person name="Spatafora J.W."/>
            <person name="Visel A."/>
            <person name="Grigoriev I.V."/>
        </authorList>
    </citation>
    <scope>NUCLEOTIDE SEQUENCE [LARGE SCALE GENOMIC DNA]</scope>
    <source>
        <strain evidence="3 4">12-1054</strain>
    </source>
</reference>
<dbReference type="AlphaFoldDB" id="A0A1Y2FD90"/>
<dbReference type="GeneID" id="63783089"/>
<dbReference type="Proteomes" id="UP000193685">
    <property type="component" value="Unassembled WGS sequence"/>
</dbReference>
<feature type="region of interest" description="Disordered" evidence="1">
    <location>
        <begin position="358"/>
        <end position="410"/>
    </location>
</feature>
<dbReference type="PANTHER" id="PTHR28051:SF1">
    <property type="entry name" value="PROTEIN MTL1-RELATED"/>
    <property type="match status" value="1"/>
</dbReference>
<dbReference type="OMA" id="EDHATSK"/>
<dbReference type="GO" id="GO:0007039">
    <property type="term" value="P:protein catabolic process in the vacuole"/>
    <property type="evidence" value="ECO:0007669"/>
    <property type="project" value="TreeGrafter"/>
</dbReference>
<evidence type="ECO:0000313" key="3">
    <source>
        <dbReference type="EMBL" id="ORY81890.1"/>
    </source>
</evidence>
<dbReference type="PANTHER" id="PTHR28051">
    <property type="entry name" value="PROTEIN MTL1-RELATED"/>
    <property type="match status" value="1"/>
</dbReference>
<dbReference type="GO" id="GO:0042149">
    <property type="term" value="P:cellular response to glucose starvation"/>
    <property type="evidence" value="ECO:0007669"/>
    <property type="project" value="TreeGrafter"/>
</dbReference>
<feature type="domain" description="Nitrogen regulatory protein areA GATA-like" evidence="2">
    <location>
        <begin position="81"/>
        <end position="108"/>
    </location>
</feature>